<dbReference type="Proteomes" id="UP001153678">
    <property type="component" value="Unassembled WGS sequence"/>
</dbReference>
<evidence type="ECO:0000256" key="3">
    <source>
        <dbReference type="ARBA" id="ARBA00022777"/>
    </source>
</evidence>
<feature type="domain" description="Protein kinase" evidence="5">
    <location>
        <begin position="38"/>
        <end position="299"/>
    </location>
</feature>
<dbReference type="PANTHER" id="PTHR44329">
    <property type="entry name" value="SERINE/THREONINE-PROTEIN KINASE TNNI3K-RELATED"/>
    <property type="match status" value="1"/>
</dbReference>
<dbReference type="PROSITE" id="PS50011">
    <property type="entry name" value="PROTEIN_KINASE_DOM"/>
    <property type="match status" value="1"/>
</dbReference>
<keyword evidence="3" id="KW-0418">Kinase</keyword>
<keyword evidence="7" id="KW-1185">Reference proteome</keyword>
<dbReference type="InterPro" id="IPR011009">
    <property type="entry name" value="Kinase-like_dom_sf"/>
</dbReference>
<dbReference type="AlphaFoldDB" id="A0A9W4STC2"/>
<dbReference type="EMBL" id="CAMKVN010002370">
    <property type="protein sequence ID" value="CAI2180776.1"/>
    <property type="molecule type" value="Genomic_DNA"/>
</dbReference>
<evidence type="ECO:0000313" key="7">
    <source>
        <dbReference type="Proteomes" id="UP001153678"/>
    </source>
</evidence>
<evidence type="ECO:0000313" key="6">
    <source>
        <dbReference type="EMBL" id="CAI2180776.1"/>
    </source>
</evidence>
<protein>
    <submittedName>
        <fullName evidence="6">11478_t:CDS:1</fullName>
    </submittedName>
</protein>
<dbReference type="PANTHER" id="PTHR44329:SF288">
    <property type="entry name" value="MITOGEN-ACTIVATED PROTEIN KINASE KINASE KINASE 20"/>
    <property type="match status" value="1"/>
</dbReference>
<dbReference type="OrthoDB" id="26722at2759"/>
<sequence>MDYVIAASKYALEKDFVNPVFHHILNKIKVGQVPYKNLFNFNYLAKGGFSTLYKAEWIQVLRINMDDVDSCHPSHGGFGQIFHHLFHSLPNIDTDNYSKKKNGDSDNFDYKRANRFGSIYAGRYLDYLTILKNMFVILKYLDNSNFTEVFLQELDILHNIAVGLKIIHQDGLIHKDLHPGNILKDDFSDCYIADFGLCKPVDEQSVKQDDQKIYGVLPYVAPEVLRGKVYTQESDIYSFGMVAYEIVSGLRPYHFLPHEDFLAVKICEGVRPKFDDIKIPPFLENLIDQCLNADPLKRP</sequence>
<reference evidence="6" key="1">
    <citation type="submission" date="2022-08" db="EMBL/GenBank/DDBJ databases">
        <authorList>
            <person name="Kallberg Y."/>
            <person name="Tangrot J."/>
            <person name="Rosling A."/>
        </authorList>
    </citation>
    <scope>NUCLEOTIDE SEQUENCE</scope>
    <source>
        <strain evidence="6">Wild A</strain>
    </source>
</reference>
<evidence type="ECO:0000259" key="5">
    <source>
        <dbReference type="PROSITE" id="PS50011"/>
    </source>
</evidence>
<evidence type="ECO:0000256" key="4">
    <source>
        <dbReference type="ARBA" id="ARBA00022840"/>
    </source>
</evidence>
<keyword evidence="2" id="KW-0547">Nucleotide-binding</keyword>
<keyword evidence="4" id="KW-0067">ATP-binding</keyword>
<comment type="caution">
    <text evidence="6">The sequence shown here is derived from an EMBL/GenBank/DDBJ whole genome shotgun (WGS) entry which is preliminary data.</text>
</comment>
<accession>A0A9W4STC2</accession>
<dbReference type="InterPro" id="IPR001245">
    <property type="entry name" value="Ser-Thr/Tyr_kinase_cat_dom"/>
</dbReference>
<dbReference type="Pfam" id="PF07714">
    <property type="entry name" value="PK_Tyr_Ser-Thr"/>
    <property type="match status" value="1"/>
</dbReference>
<dbReference type="GO" id="GO:0004674">
    <property type="term" value="F:protein serine/threonine kinase activity"/>
    <property type="evidence" value="ECO:0007669"/>
    <property type="project" value="TreeGrafter"/>
</dbReference>
<dbReference type="InterPro" id="IPR000719">
    <property type="entry name" value="Prot_kinase_dom"/>
</dbReference>
<dbReference type="GO" id="GO:0005524">
    <property type="term" value="F:ATP binding"/>
    <property type="evidence" value="ECO:0007669"/>
    <property type="project" value="UniProtKB-KW"/>
</dbReference>
<evidence type="ECO:0000256" key="2">
    <source>
        <dbReference type="ARBA" id="ARBA00022741"/>
    </source>
</evidence>
<dbReference type="SUPFAM" id="SSF56112">
    <property type="entry name" value="Protein kinase-like (PK-like)"/>
    <property type="match status" value="1"/>
</dbReference>
<name>A0A9W4STC2_9GLOM</name>
<dbReference type="InterPro" id="IPR051681">
    <property type="entry name" value="Ser/Thr_Kinases-Pseudokinases"/>
</dbReference>
<organism evidence="6 7">
    <name type="scientific">Funneliformis geosporum</name>
    <dbReference type="NCBI Taxonomy" id="1117311"/>
    <lineage>
        <taxon>Eukaryota</taxon>
        <taxon>Fungi</taxon>
        <taxon>Fungi incertae sedis</taxon>
        <taxon>Mucoromycota</taxon>
        <taxon>Glomeromycotina</taxon>
        <taxon>Glomeromycetes</taxon>
        <taxon>Glomerales</taxon>
        <taxon>Glomeraceae</taxon>
        <taxon>Funneliformis</taxon>
    </lineage>
</organism>
<dbReference type="Gene3D" id="1.10.510.10">
    <property type="entry name" value="Transferase(Phosphotransferase) domain 1"/>
    <property type="match status" value="1"/>
</dbReference>
<gene>
    <name evidence="6" type="ORF">FWILDA_LOCUS9749</name>
</gene>
<keyword evidence="1" id="KW-0808">Transferase</keyword>
<evidence type="ECO:0000256" key="1">
    <source>
        <dbReference type="ARBA" id="ARBA00022679"/>
    </source>
</evidence>
<proteinExistence type="predicted"/>